<gene>
    <name evidence="8" type="ORF">IV203_015471</name>
</gene>
<feature type="domain" description="RDD" evidence="7">
    <location>
        <begin position="178"/>
        <end position="285"/>
    </location>
</feature>
<evidence type="ECO:0000313" key="8">
    <source>
        <dbReference type="EMBL" id="KAG7358882.1"/>
    </source>
</evidence>
<keyword evidence="4 6" id="KW-0472">Membrane</keyword>
<organism evidence="8 9">
    <name type="scientific">Nitzschia inconspicua</name>
    <dbReference type="NCBI Taxonomy" id="303405"/>
    <lineage>
        <taxon>Eukaryota</taxon>
        <taxon>Sar</taxon>
        <taxon>Stramenopiles</taxon>
        <taxon>Ochrophyta</taxon>
        <taxon>Bacillariophyta</taxon>
        <taxon>Bacillariophyceae</taxon>
        <taxon>Bacillariophycidae</taxon>
        <taxon>Bacillariales</taxon>
        <taxon>Bacillariaceae</taxon>
        <taxon>Nitzschia</taxon>
    </lineage>
</organism>
<reference evidence="8" key="1">
    <citation type="journal article" date="2021" name="Sci. Rep.">
        <title>Diploid genomic architecture of Nitzschia inconspicua, an elite biomass production diatom.</title>
        <authorList>
            <person name="Oliver A."/>
            <person name="Podell S."/>
            <person name="Pinowska A."/>
            <person name="Traller J.C."/>
            <person name="Smith S.R."/>
            <person name="McClure R."/>
            <person name="Beliaev A."/>
            <person name="Bohutskyi P."/>
            <person name="Hill E.A."/>
            <person name="Rabines A."/>
            <person name="Zheng H."/>
            <person name="Allen L.Z."/>
            <person name="Kuo A."/>
            <person name="Grigoriev I.V."/>
            <person name="Allen A.E."/>
            <person name="Hazlebeck D."/>
            <person name="Allen E.E."/>
        </authorList>
    </citation>
    <scope>NUCLEOTIDE SEQUENCE</scope>
    <source>
        <strain evidence="8">Hildebrandi</strain>
    </source>
</reference>
<evidence type="ECO:0000256" key="3">
    <source>
        <dbReference type="ARBA" id="ARBA00022989"/>
    </source>
</evidence>
<dbReference type="EMBL" id="JAGRRH010000014">
    <property type="protein sequence ID" value="KAG7358882.1"/>
    <property type="molecule type" value="Genomic_DNA"/>
</dbReference>
<feature type="transmembrane region" description="Helical" evidence="6">
    <location>
        <begin position="228"/>
        <end position="256"/>
    </location>
</feature>
<keyword evidence="9" id="KW-1185">Reference proteome</keyword>
<feature type="transmembrane region" description="Helical" evidence="6">
    <location>
        <begin position="268"/>
        <end position="289"/>
    </location>
</feature>
<evidence type="ECO:0000256" key="5">
    <source>
        <dbReference type="SAM" id="MobiDB-lite"/>
    </source>
</evidence>
<dbReference type="OrthoDB" id="48341at2759"/>
<dbReference type="Pfam" id="PF06271">
    <property type="entry name" value="RDD"/>
    <property type="match status" value="1"/>
</dbReference>
<evidence type="ECO:0000256" key="6">
    <source>
        <dbReference type="SAM" id="Phobius"/>
    </source>
</evidence>
<name>A0A9K3LB10_9STRA</name>
<dbReference type="InterPro" id="IPR010432">
    <property type="entry name" value="RDD"/>
</dbReference>
<comment type="subcellular location">
    <subcellularLocation>
        <location evidence="1">Membrane</location>
        <topology evidence="1">Multi-pass membrane protein</topology>
    </subcellularLocation>
</comment>
<feature type="transmembrane region" description="Helical" evidence="6">
    <location>
        <begin position="186"/>
        <end position="208"/>
    </location>
</feature>
<comment type="caution">
    <text evidence="8">The sequence shown here is derived from an EMBL/GenBank/DDBJ whole genome shotgun (WGS) entry which is preliminary data.</text>
</comment>
<sequence>MSRRIGQLIGHGISPIVESLDVNAIVSEVDFDEVIQRIDMDKLMDRINVNQLCDRVDWNAILERVDINRHLDRIDMDRLLDQVDVDRIIERSNLEEIISRATGGVFAEFVDLVRTRIAWIDQWGQRFCRLRCFSKNPYLPPRPGRPQDNKTIWPKRLGLRARKFGMAVQFRTCGGICRSASTFVDVVFVATTFAIWTTLGTWVARVIMDDPLWTIDDDWEWLMTFFYVLYNLLYHLCMLGCFSRTIGMWVLGLLMVSWDGHRVQFYQVFLHSFFQPFNVPLFGWVLTFFRRDGKMWNELIACTVLVYAWNVRTLTSRHAEFALSLNEYTGMLRPNSKSRRMLFHNTNDTDENFSSTNNGGSQLGNKGKVDLFYDVEEQDQH</sequence>
<dbReference type="AlphaFoldDB" id="A0A9K3LB10"/>
<reference evidence="8" key="2">
    <citation type="submission" date="2021-04" db="EMBL/GenBank/DDBJ databases">
        <authorList>
            <person name="Podell S."/>
        </authorList>
    </citation>
    <scope>NUCLEOTIDE SEQUENCE</scope>
    <source>
        <strain evidence="8">Hildebrandi</strain>
    </source>
</reference>
<feature type="compositionally biased region" description="Polar residues" evidence="5">
    <location>
        <begin position="352"/>
        <end position="364"/>
    </location>
</feature>
<proteinExistence type="predicted"/>
<evidence type="ECO:0000256" key="2">
    <source>
        <dbReference type="ARBA" id="ARBA00022692"/>
    </source>
</evidence>
<evidence type="ECO:0000313" key="9">
    <source>
        <dbReference type="Proteomes" id="UP000693970"/>
    </source>
</evidence>
<feature type="region of interest" description="Disordered" evidence="5">
    <location>
        <begin position="347"/>
        <end position="366"/>
    </location>
</feature>
<dbReference type="GO" id="GO:0016020">
    <property type="term" value="C:membrane"/>
    <property type="evidence" value="ECO:0007669"/>
    <property type="project" value="UniProtKB-SubCell"/>
</dbReference>
<dbReference type="Proteomes" id="UP000693970">
    <property type="component" value="Unassembled WGS sequence"/>
</dbReference>
<accession>A0A9K3LB10</accession>
<keyword evidence="3 6" id="KW-1133">Transmembrane helix</keyword>
<evidence type="ECO:0000256" key="1">
    <source>
        <dbReference type="ARBA" id="ARBA00004141"/>
    </source>
</evidence>
<protein>
    <submittedName>
        <fullName evidence="8">RDD family protein</fullName>
    </submittedName>
</protein>
<keyword evidence="2 6" id="KW-0812">Transmembrane</keyword>
<evidence type="ECO:0000256" key="4">
    <source>
        <dbReference type="ARBA" id="ARBA00023136"/>
    </source>
</evidence>
<evidence type="ECO:0000259" key="7">
    <source>
        <dbReference type="Pfam" id="PF06271"/>
    </source>
</evidence>